<evidence type="ECO:0000313" key="2">
    <source>
        <dbReference type="EMBL" id="REF95834.1"/>
    </source>
</evidence>
<name>A0A3D9ZH53_9ACTN</name>
<dbReference type="OrthoDB" id="9787292at2"/>
<accession>A0A3D9ZH53</accession>
<proteinExistence type="predicted"/>
<dbReference type="PANTHER" id="PTHR48079">
    <property type="entry name" value="PROTEIN YEEZ"/>
    <property type="match status" value="1"/>
</dbReference>
<feature type="domain" description="NAD-dependent epimerase/dehydratase" evidence="1">
    <location>
        <begin position="3"/>
        <end position="85"/>
    </location>
</feature>
<dbReference type="Proteomes" id="UP000256913">
    <property type="component" value="Unassembled WGS sequence"/>
</dbReference>
<dbReference type="GO" id="GO:0005737">
    <property type="term" value="C:cytoplasm"/>
    <property type="evidence" value="ECO:0007669"/>
    <property type="project" value="TreeGrafter"/>
</dbReference>
<dbReference type="GO" id="GO:0004029">
    <property type="term" value="F:aldehyde dehydrogenase (NAD+) activity"/>
    <property type="evidence" value="ECO:0007669"/>
    <property type="project" value="TreeGrafter"/>
</dbReference>
<dbReference type="CDD" id="cd05262">
    <property type="entry name" value="SDR_a7"/>
    <property type="match status" value="1"/>
</dbReference>
<reference evidence="2 3" key="1">
    <citation type="submission" date="2018-08" db="EMBL/GenBank/DDBJ databases">
        <title>Sequencing the genomes of 1000 actinobacteria strains.</title>
        <authorList>
            <person name="Klenk H.-P."/>
        </authorList>
    </citation>
    <scope>NUCLEOTIDE SEQUENCE [LARGE SCALE GENOMIC DNA]</scope>
    <source>
        <strain evidence="2 3">DSM 44099</strain>
    </source>
</reference>
<organism evidence="2 3">
    <name type="scientific">Asanoa ferruginea</name>
    <dbReference type="NCBI Taxonomy" id="53367"/>
    <lineage>
        <taxon>Bacteria</taxon>
        <taxon>Bacillati</taxon>
        <taxon>Actinomycetota</taxon>
        <taxon>Actinomycetes</taxon>
        <taxon>Micromonosporales</taxon>
        <taxon>Micromonosporaceae</taxon>
        <taxon>Asanoa</taxon>
    </lineage>
</organism>
<dbReference type="Gene3D" id="3.40.50.720">
    <property type="entry name" value="NAD(P)-binding Rossmann-like Domain"/>
    <property type="match status" value="1"/>
</dbReference>
<gene>
    <name evidence="2" type="ORF">DFJ67_1796</name>
</gene>
<comment type="caution">
    <text evidence="2">The sequence shown here is derived from an EMBL/GenBank/DDBJ whole genome shotgun (WGS) entry which is preliminary data.</text>
</comment>
<evidence type="ECO:0000259" key="1">
    <source>
        <dbReference type="Pfam" id="PF01370"/>
    </source>
</evidence>
<dbReference type="PANTHER" id="PTHR48079:SF6">
    <property type="entry name" value="NAD(P)-BINDING DOMAIN-CONTAINING PROTEIN-RELATED"/>
    <property type="match status" value="1"/>
</dbReference>
<dbReference type="InterPro" id="IPR051783">
    <property type="entry name" value="NAD(P)-dependent_oxidoreduct"/>
</dbReference>
<protein>
    <submittedName>
        <fullName evidence="2">Nucleoside-diphosphate-sugar epimerase</fullName>
    </submittedName>
</protein>
<dbReference type="AlphaFoldDB" id="A0A3D9ZH53"/>
<keyword evidence="3" id="KW-1185">Reference proteome</keyword>
<dbReference type="SUPFAM" id="SSF51735">
    <property type="entry name" value="NAD(P)-binding Rossmann-fold domains"/>
    <property type="match status" value="1"/>
</dbReference>
<dbReference type="RefSeq" id="WP_116067449.1">
    <property type="nucleotide sequence ID" value="NZ_BONB01000168.1"/>
</dbReference>
<dbReference type="InterPro" id="IPR036291">
    <property type="entry name" value="NAD(P)-bd_dom_sf"/>
</dbReference>
<dbReference type="InterPro" id="IPR001509">
    <property type="entry name" value="Epimerase_deHydtase"/>
</dbReference>
<sequence>MRIFVTGASGWIGSAVIPELLDAGYKVVGLARSDAAAASVAALGAEVQRGNLDDLDSLRSATAASDGVVHLGYSHDFSRMEAAAQTDLAAINTIGGELAGTDRPFVVAAGVLGLASGRAATEWDQPDPRAHPRIAGIQAAMALAERGVRPSSVRFAPTVHGPGDHGFLATLVGIARDKGVSAYIDEGANHWSAVHRLDAAKLVRLAVAGAPAGAALHAVADEGVPTRVIAEAIGRGLDLPVVSIPAAQAVDHFGWMGRFFALDALAENAATRELLGWDPVHPGLIADLDAGHYFR</sequence>
<dbReference type="EMBL" id="QUMQ01000001">
    <property type="protein sequence ID" value="REF95834.1"/>
    <property type="molecule type" value="Genomic_DNA"/>
</dbReference>
<evidence type="ECO:0000313" key="3">
    <source>
        <dbReference type="Proteomes" id="UP000256913"/>
    </source>
</evidence>
<dbReference type="Pfam" id="PF01370">
    <property type="entry name" value="Epimerase"/>
    <property type="match status" value="1"/>
</dbReference>